<proteinExistence type="predicted"/>
<reference evidence="1 2" key="1">
    <citation type="submission" date="2009-07" db="EMBL/GenBank/DDBJ databases">
        <authorList>
            <person name="Madupu R."/>
            <person name="Sebastian Y."/>
            <person name="Durkin A.S."/>
            <person name="Torralba M."/>
            <person name="Methe B."/>
            <person name="Sutton G.G."/>
            <person name="Strausberg R.L."/>
            <person name="Nelson K.E."/>
        </authorList>
    </citation>
    <scope>NUCLEOTIDE SEQUENCE [LARGE SCALE GENOMIC DNA]</scope>
    <source>
        <strain evidence="1 2">RM3277</strain>
    </source>
</reference>
<comment type="caution">
    <text evidence="1">The sequence shown here is derived from an EMBL/GenBank/DDBJ whole genome shotgun (WGS) entry which is preliminary data.</text>
</comment>
<organism evidence="1 2">
    <name type="scientific">Campylobacter showae RM3277</name>
    <dbReference type="NCBI Taxonomy" id="553219"/>
    <lineage>
        <taxon>Bacteria</taxon>
        <taxon>Pseudomonadati</taxon>
        <taxon>Campylobacterota</taxon>
        <taxon>Epsilonproteobacteria</taxon>
        <taxon>Campylobacterales</taxon>
        <taxon>Campylobacteraceae</taxon>
        <taxon>Campylobacter</taxon>
    </lineage>
</organism>
<accession>C6RHR8</accession>
<dbReference type="Proteomes" id="UP000003107">
    <property type="component" value="Unassembled WGS sequence"/>
</dbReference>
<protein>
    <submittedName>
        <fullName evidence="1">Uncharacterized protein</fullName>
    </submittedName>
</protein>
<dbReference type="EMBL" id="ACVQ01000028">
    <property type="protein sequence ID" value="EET78948.1"/>
    <property type="molecule type" value="Genomic_DNA"/>
</dbReference>
<sequence>MNCVKNFSKGSKLIMWFGKIKIISNKATCVYSEEMKHLPK</sequence>
<evidence type="ECO:0000313" key="2">
    <source>
        <dbReference type="Proteomes" id="UP000003107"/>
    </source>
</evidence>
<dbReference type="AlphaFoldDB" id="C6RHR8"/>
<gene>
    <name evidence="1" type="ORF">CAMSH0001_1022</name>
</gene>
<evidence type="ECO:0000313" key="1">
    <source>
        <dbReference type="EMBL" id="EET78948.1"/>
    </source>
</evidence>
<keyword evidence="2" id="KW-1185">Reference proteome</keyword>
<name>C6RHR8_9BACT</name>